<gene>
    <name evidence="14" type="ORF">MCOR_34418</name>
</gene>
<dbReference type="InterPro" id="IPR027806">
    <property type="entry name" value="HARBI1_dom"/>
</dbReference>
<feature type="domain" description="DDE Tnp4" evidence="13">
    <location>
        <begin position="91"/>
        <end position="238"/>
    </location>
</feature>
<dbReference type="EMBL" id="CACVKT020006187">
    <property type="protein sequence ID" value="CAC5400222.1"/>
    <property type="molecule type" value="Genomic_DNA"/>
</dbReference>
<comment type="cofactor">
    <cofactor evidence="1">
        <name>a divalent metal cation</name>
        <dbReference type="ChEBI" id="CHEBI:60240"/>
    </cofactor>
</comment>
<evidence type="ECO:0000313" key="14">
    <source>
        <dbReference type="EMBL" id="CAC5400222.1"/>
    </source>
</evidence>
<keyword evidence="7" id="KW-0540">Nuclease</keyword>
<dbReference type="GO" id="GO:0005634">
    <property type="term" value="C:nucleus"/>
    <property type="evidence" value="ECO:0007669"/>
    <property type="project" value="UniProtKB-SubCell"/>
</dbReference>
<dbReference type="GO" id="GO:0046872">
    <property type="term" value="F:metal ion binding"/>
    <property type="evidence" value="ECO:0007669"/>
    <property type="project" value="UniProtKB-KW"/>
</dbReference>
<evidence type="ECO:0000256" key="11">
    <source>
        <dbReference type="ARBA" id="ARBA00030126"/>
    </source>
</evidence>
<dbReference type="GO" id="GO:0004518">
    <property type="term" value="F:nuclease activity"/>
    <property type="evidence" value="ECO:0007669"/>
    <property type="project" value="UniProtKB-KW"/>
</dbReference>
<dbReference type="InterPro" id="IPR026103">
    <property type="entry name" value="HARBI1_animal"/>
</dbReference>
<dbReference type="GO" id="GO:0016787">
    <property type="term" value="F:hydrolase activity"/>
    <property type="evidence" value="ECO:0007669"/>
    <property type="project" value="UniProtKB-KW"/>
</dbReference>
<comment type="similarity">
    <text evidence="4">Belongs to the HARBI1 family.</text>
</comment>
<evidence type="ECO:0000256" key="5">
    <source>
        <dbReference type="ARBA" id="ARBA00015519"/>
    </source>
</evidence>
<dbReference type="PANTHER" id="PTHR22930">
    <property type="match status" value="1"/>
</dbReference>
<keyword evidence="15" id="KW-1185">Reference proteome</keyword>
<organism evidence="14 15">
    <name type="scientific">Mytilus coruscus</name>
    <name type="common">Sea mussel</name>
    <dbReference type="NCBI Taxonomy" id="42192"/>
    <lineage>
        <taxon>Eukaryota</taxon>
        <taxon>Metazoa</taxon>
        <taxon>Spiralia</taxon>
        <taxon>Lophotrochozoa</taxon>
        <taxon>Mollusca</taxon>
        <taxon>Bivalvia</taxon>
        <taxon>Autobranchia</taxon>
        <taxon>Pteriomorphia</taxon>
        <taxon>Mytilida</taxon>
        <taxon>Mytiloidea</taxon>
        <taxon>Mytilidae</taxon>
        <taxon>Mytilinae</taxon>
        <taxon>Mytilus</taxon>
    </lineage>
</organism>
<dbReference type="PRINTS" id="PR02086">
    <property type="entry name" value="PUTNUCHARBI1"/>
</dbReference>
<dbReference type="Pfam" id="PF13359">
    <property type="entry name" value="DDE_Tnp_4"/>
    <property type="match status" value="1"/>
</dbReference>
<dbReference type="InterPro" id="IPR045249">
    <property type="entry name" value="HARBI1-like"/>
</dbReference>
<evidence type="ECO:0000256" key="2">
    <source>
        <dbReference type="ARBA" id="ARBA00004123"/>
    </source>
</evidence>
<evidence type="ECO:0000256" key="10">
    <source>
        <dbReference type="ARBA" id="ARBA00023242"/>
    </source>
</evidence>
<keyword evidence="9 14" id="KW-0378">Hydrolase</keyword>
<reference evidence="14 15" key="1">
    <citation type="submission" date="2020-06" db="EMBL/GenBank/DDBJ databases">
        <authorList>
            <person name="Li R."/>
            <person name="Bekaert M."/>
        </authorList>
    </citation>
    <scope>NUCLEOTIDE SEQUENCE [LARGE SCALE GENOMIC DNA]</scope>
    <source>
        <strain evidence="15">wild</strain>
    </source>
</reference>
<keyword evidence="8" id="KW-0479">Metal-binding</keyword>
<accession>A0A6J8CZ67</accession>
<sequence length="242" mass="27626">MSSLDVPQHLHKEDSFPPLNLCLFDSKSFLQVLGDTVGVDKATASRVVRKVSLALAELLPAYVKWPSDDEKKEIKNEFYRMAGFPGVIDCIDGTHVRIQRPSEHEPVFINRKGYPSINVQAVCDSKGRFTNLVARWPGSTHDSHMLRTSNLRTVLERDNNGLQNGIVLSDSGYACKLYLITPYLRPSDQSQERYNGSHCRIRVTIAFGWWKRRFHCLHGEIRMHPERVCTIIGMICYLSYCV</sequence>
<evidence type="ECO:0000256" key="1">
    <source>
        <dbReference type="ARBA" id="ARBA00001968"/>
    </source>
</evidence>
<comment type="subcellular location">
    <subcellularLocation>
        <location evidence="3">Cytoplasm</location>
    </subcellularLocation>
    <subcellularLocation>
        <location evidence="2">Nucleus</location>
    </subcellularLocation>
</comment>
<name>A0A6J8CZ67_MYTCO</name>
<dbReference type="AlphaFoldDB" id="A0A6J8CZ67"/>
<evidence type="ECO:0000256" key="3">
    <source>
        <dbReference type="ARBA" id="ARBA00004496"/>
    </source>
</evidence>
<dbReference type="GO" id="GO:0005737">
    <property type="term" value="C:cytoplasm"/>
    <property type="evidence" value="ECO:0007669"/>
    <property type="project" value="UniProtKB-SubCell"/>
</dbReference>
<keyword evidence="10" id="KW-0539">Nucleus</keyword>
<evidence type="ECO:0000256" key="7">
    <source>
        <dbReference type="ARBA" id="ARBA00022722"/>
    </source>
</evidence>
<evidence type="ECO:0000256" key="12">
    <source>
        <dbReference type="ARBA" id="ARBA00045850"/>
    </source>
</evidence>
<evidence type="ECO:0000259" key="13">
    <source>
        <dbReference type="Pfam" id="PF13359"/>
    </source>
</evidence>
<evidence type="ECO:0000256" key="9">
    <source>
        <dbReference type="ARBA" id="ARBA00022801"/>
    </source>
</evidence>
<dbReference type="Proteomes" id="UP000507470">
    <property type="component" value="Unassembled WGS sequence"/>
</dbReference>
<comment type="function">
    <text evidence="12">Transposase-derived protein that may have nuclease activity. Does not have transposase activity.</text>
</comment>
<protein>
    <recommendedName>
        <fullName evidence="5">Putative nuclease HARBI1</fullName>
    </recommendedName>
    <alternativeName>
        <fullName evidence="11">Harbinger transposase-derived nuclease</fullName>
    </alternativeName>
</protein>
<keyword evidence="6" id="KW-0963">Cytoplasm</keyword>
<dbReference type="PANTHER" id="PTHR22930:SF286">
    <property type="entry name" value="NUCLEASE HARBI1"/>
    <property type="match status" value="1"/>
</dbReference>
<evidence type="ECO:0000256" key="4">
    <source>
        <dbReference type="ARBA" id="ARBA00006958"/>
    </source>
</evidence>
<proteinExistence type="inferred from homology"/>
<evidence type="ECO:0000313" key="15">
    <source>
        <dbReference type="Proteomes" id="UP000507470"/>
    </source>
</evidence>
<dbReference type="OrthoDB" id="6148875at2759"/>
<evidence type="ECO:0000256" key="6">
    <source>
        <dbReference type="ARBA" id="ARBA00022490"/>
    </source>
</evidence>
<evidence type="ECO:0000256" key="8">
    <source>
        <dbReference type="ARBA" id="ARBA00022723"/>
    </source>
</evidence>